<evidence type="ECO:0000259" key="8">
    <source>
        <dbReference type="PROSITE" id="PS50011"/>
    </source>
</evidence>
<dbReference type="Pfam" id="PF00531">
    <property type="entry name" value="Death"/>
    <property type="match status" value="1"/>
</dbReference>
<dbReference type="EMBL" id="JACMRX010000001">
    <property type="protein sequence ID" value="KAF7997817.1"/>
    <property type="molecule type" value="Genomic_DNA"/>
</dbReference>
<dbReference type="PANTHER" id="PTHR24342">
    <property type="entry name" value="SERINE/THREONINE-PROTEIN KINASE 17"/>
    <property type="match status" value="1"/>
</dbReference>
<dbReference type="FunFam" id="1.10.510.10:FF:000571">
    <property type="entry name" value="Maternal embryonic leucine zipper kinase"/>
    <property type="match status" value="1"/>
</dbReference>
<evidence type="ECO:0000256" key="2">
    <source>
        <dbReference type="ARBA" id="ARBA00022679"/>
    </source>
</evidence>
<dbReference type="InterPro" id="IPR008271">
    <property type="entry name" value="Ser/Thr_kinase_AS"/>
</dbReference>
<evidence type="ECO:0000256" key="5">
    <source>
        <dbReference type="ARBA" id="ARBA00022840"/>
    </source>
</evidence>
<dbReference type="FunFam" id="3.30.200.20:FF:000042">
    <property type="entry name" value="Aurora kinase A"/>
    <property type="match status" value="1"/>
</dbReference>
<protein>
    <recommendedName>
        <fullName evidence="8">Protein kinase domain-containing protein</fullName>
    </recommendedName>
</protein>
<dbReference type="SUPFAM" id="SSF48403">
    <property type="entry name" value="Ankyrin repeat"/>
    <property type="match status" value="1"/>
</dbReference>
<dbReference type="SUPFAM" id="SSF56112">
    <property type="entry name" value="Protein kinase-like (PK-like)"/>
    <property type="match status" value="1"/>
</dbReference>
<dbReference type="Gene3D" id="3.40.50.300">
    <property type="entry name" value="P-loop containing nucleotide triphosphate hydrolases"/>
    <property type="match status" value="1"/>
</dbReference>
<dbReference type="InterPro" id="IPR000719">
    <property type="entry name" value="Prot_kinase_dom"/>
</dbReference>
<dbReference type="InterPro" id="IPR011009">
    <property type="entry name" value="Kinase-like_dom_sf"/>
</dbReference>
<dbReference type="PROSITE" id="PS00107">
    <property type="entry name" value="PROTEIN_KINASE_ATP"/>
    <property type="match status" value="1"/>
</dbReference>
<keyword evidence="2" id="KW-0808">Transferase</keyword>
<dbReference type="GO" id="GO:0005524">
    <property type="term" value="F:ATP binding"/>
    <property type="evidence" value="ECO:0007669"/>
    <property type="project" value="UniProtKB-UniRule"/>
</dbReference>
<dbReference type="Gene3D" id="1.10.533.10">
    <property type="entry name" value="Death Domain, Fas"/>
    <property type="match status" value="1"/>
</dbReference>
<evidence type="ECO:0000256" key="1">
    <source>
        <dbReference type="ARBA" id="ARBA00022527"/>
    </source>
</evidence>
<dbReference type="OrthoDB" id="74764at2759"/>
<feature type="binding site" evidence="7">
    <location>
        <position position="62"/>
    </location>
    <ligand>
        <name>ATP</name>
        <dbReference type="ChEBI" id="CHEBI:30616"/>
    </ligand>
</feature>
<gene>
    <name evidence="9" type="ORF">HCN44_009215</name>
</gene>
<feature type="repeat" description="ANK" evidence="6">
    <location>
        <begin position="362"/>
        <end position="394"/>
    </location>
</feature>
<keyword evidence="3 7" id="KW-0547">Nucleotide-binding</keyword>
<dbReference type="PROSITE" id="PS50011">
    <property type="entry name" value="PROTEIN_KINASE_DOM"/>
    <property type="match status" value="1"/>
</dbReference>
<dbReference type="GO" id="GO:0045087">
    <property type="term" value="P:innate immune response"/>
    <property type="evidence" value="ECO:0007669"/>
    <property type="project" value="UniProtKB-ARBA"/>
</dbReference>
<organism evidence="9 10">
    <name type="scientific">Aphidius gifuensis</name>
    <name type="common">Parasitoid wasp</name>
    <dbReference type="NCBI Taxonomy" id="684658"/>
    <lineage>
        <taxon>Eukaryota</taxon>
        <taxon>Metazoa</taxon>
        <taxon>Ecdysozoa</taxon>
        <taxon>Arthropoda</taxon>
        <taxon>Hexapoda</taxon>
        <taxon>Insecta</taxon>
        <taxon>Pterygota</taxon>
        <taxon>Neoptera</taxon>
        <taxon>Endopterygota</taxon>
        <taxon>Hymenoptera</taxon>
        <taxon>Apocrita</taxon>
        <taxon>Ichneumonoidea</taxon>
        <taxon>Braconidae</taxon>
        <taxon>Aphidiinae</taxon>
        <taxon>Aphidius</taxon>
    </lineage>
</organism>
<dbReference type="SMART" id="SM00005">
    <property type="entry name" value="DEATH"/>
    <property type="match status" value="1"/>
</dbReference>
<accession>A0A835CVU8</accession>
<name>A0A835CVU8_APHGI</name>
<dbReference type="SMART" id="SM00220">
    <property type="entry name" value="S_TKc"/>
    <property type="match status" value="1"/>
</dbReference>
<dbReference type="InterPro" id="IPR002110">
    <property type="entry name" value="Ankyrin_rpt"/>
</dbReference>
<evidence type="ECO:0000256" key="6">
    <source>
        <dbReference type="PROSITE-ProRule" id="PRU00023"/>
    </source>
</evidence>
<dbReference type="AlphaFoldDB" id="A0A835CVU8"/>
<dbReference type="PROSITE" id="PS50088">
    <property type="entry name" value="ANK_REPEAT"/>
    <property type="match status" value="2"/>
</dbReference>
<dbReference type="Gene3D" id="1.25.40.20">
    <property type="entry name" value="Ankyrin repeat-containing domain"/>
    <property type="match status" value="1"/>
</dbReference>
<evidence type="ECO:0000313" key="9">
    <source>
        <dbReference type="EMBL" id="KAF7997817.1"/>
    </source>
</evidence>
<dbReference type="Pfam" id="PF00069">
    <property type="entry name" value="Pkinase"/>
    <property type="match status" value="1"/>
</dbReference>
<sequence length="1112" mass="124134">MMPGTSRQLTTSNGGPEYDTLMEVHHEDIEKNYDLLEEIGKGQFAVVRKCVELKTGSVYAAKIMRKRRVARGVAAADIAREAGLLARLRHPNIVSLYKVIDTGKTVVLLLELISDGELFHWTPSSEAEAAHVVRQVLMALSHLHSHQVAHLDIKPENILLSSPPPMPSIKLIDLGLSHRLVPGSDLRALFGTPEFVAPEIVNYEPLSLGTDLWAVGVLTYILLSGASPFLGEDKQETYANVAACQYQFDDEFFGNVSEVAKDFIHSLLVKDPKERGSADSCLKHPWILTDTESSQDLSGAMMSAVKRGCIQAVSQLLRQGASLDIKDSKEDSLLHISCASGDESMTSLLIENGVDLDISNEKGQTPLHIAARYGHINIVRLLCLSGCDVDKTNRGIRADVTAIKYGHIDIANLLDRLRNINQRDNYIKQLQPSHKIIDRLHIRLLGHCASGKTSLINSLKTGIFNFGFFRRSKSQNYTCKREPSIELDVTNKHGSLSFEYSDNEYEGTVGVEWSRGNVGGECVFWELCGREDFLASYHHVLTFNLPAVHLITISLREPLTVQLQQARFWLRFIMDRIPPKNIGFAGKCQDIKVILVGTYAPEPQNPNLNSNSNFLAPLLPFLKQFTPILGDEPQMVALDATNSANPGVKQLRSLLTNARTEFLEGAIMWTPLLESWRSHVQGIEDPPVLMTIDELLNEVRRYLNPLVTMEHIIYLAQQLQALGESILLNDNLIVLSPEWLWRDVISWQLNPEQRGRLGGRTTGVYGIEDFQSRCPCPASQALQVLQATNFCIPCEVDIDEIEYEIPCLNLVERLQGLWEPWKQCQVNLPHCGLRLFTEEASMYHLTPIFPHLQIQLRKITQTWDPRDSDLYQWWRGSKLCIGPCESIITLEEEDQGYIEIRVRGPKGTGGQCFELLSVIFDAIDTTIDQVAPALLLEKHWLSPSQLADYDDIIHSWKPSQLLTALIDQGFDEVKFKNPFNGRLESVWDIVGCGATVMENCITGTLQPVKLIKPGVKRRLAQMLDPPDPHGKDWCLLAVRLGLGDRVANLDSTIDSPTLRLLSCAGSGCTVGSLVKQLRALGRDDAVHLLLSHTSVFLLSVSIDSETGSHLSR</sequence>
<dbReference type="PANTHER" id="PTHR24342:SF14">
    <property type="entry name" value="DEATH-ASSOCIATED PROTEIN KINASE DAPK-1"/>
    <property type="match status" value="1"/>
</dbReference>
<keyword evidence="1" id="KW-0723">Serine/threonine-protein kinase</keyword>
<keyword evidence="5 7" id="KW-0067">ATP-binding</keyword>
<reference evidence="9 10" key="1">
    <citation type="submission" date="2020-08" db="EMBL/GenBank/DDBJ databases">
        <title>Aphidius gifuensis genome sequencing and assembly.</title>
        <authorList>
            <person name="Du Z."/>
        </authorList>
    </citation>
    <scope>NUCLEOTIDE SEQUENCE [LARGE SCALE GENOMIC DNA]</scope>
    <source>
        <strain evidence="9">YNYX2018</strain>
        <tissue evidence="9">Adults</tissue>
    </source>
</reference>
<dbReference type="InterPro" id="IPR027417">
    <property type="entry name" value="P-loop_NTPase"/>
</dbReference>
<dbReference type="Proteomes" id="UP000639338">
    <property type="component" value="Unassembled WGS sequence"/>
</dbReference>
<keyword evidence="4" id="KW-0418">Kinase</keyword>
<dbReference type="PROSITE" id="PS50297">
    <property type="entry name" value="ANK_REP_REGION"/>
    <property type="match status" value="2"/>
</dbReference>
<dbReference type="GO" id="GO:0005634">
    <property type="term" value="C:nucleus"/>
    <property type="evidence" value="ECO:0007669"/>
    <property type="project" value="TreeGrafter"/>
</dbReference>
<evidence type="ECO:0000256" key="4">
    <source>
        <dbReference type="ARBA" id="ARBA00022777"/>
    </source>
</evidence>
<dbReference type="GO" id="GO:0004674">
    <property type="term" value="F:protein serine/threonine kinase activity"/>
    <property type="evidence" value="ECO:0007669"/>
    <property type="project" value="UniProtKB-KW"/>
</dbReference>
<dbReference type="Gene3D" id="3.30.200.20">
    <property type="entry name" value="Phosphorylase Kinase, domain 1"/>
    <property type="match status" value="1"/>
</dbReference>
<dbReference type="SMART" id="SM00248">
    <property type="entry name" value="ANK"/>
    <property type="match status" value="3"/>
</dbReference>
<dbReference type="Gene3D" id="1.10.510.10">
    <property type="entry name" value="Transferase(Phosphotransferase) domain 1"/>
    <property type="match status" value="1"/>
</dbReference>
<feature type="repeat" description="ANK" evidence="6">
    <location>
        <begin position="329"/>
        <end position="361"/>
    </location>
</feature>
<evidence type="ECO:0000256" key="7">
    <source>
        <dbReference type="PROSITE-ProRule" id="PRU10141"/>
    </source>
</evidence>
<dbReference type="InterPro" id="IPR017441">
    <property type="entry name" value="Protein_kinase_ATP_BS"/>
</dbReference>
<dbReference type="GO" id="GO:0035556">
    <property type="term" value="P:intracellular signal transduction"/>
    <property type="evidence" value="ECO:0007669"/>
    <property type="project" value="TreeGrafter"/>
</dbReference>
<dbReference type="SUPFAM" id="SSF52540">
    <property type="entry name" value="P-loop containing nucleoside triphosphate hydrolases"/>
    <property type="match status" value="1"/>
</dbReference>
<proteinExistence type="predicted"/>
<dbReference type="InterPro" id="IPR011029">
    <property type="entry name" value="DEATH-like_dom_sf"/>
</dbReference>
<dbReference type="Pfam" id="PF12796">
    <property type="entry name" value="Ank_2"/>
    <property type="match status" value="1"/>
</dbReference>
<dbReference type="GO" id="GO:0043065">
    <property type="term" value="P:positive regulation of apoptotic process"/>
    <property type="evidence" value="ECO:0007669"/>
    <property type="project" value="TreeGrafter"/>
</dbReference>
<dbReference type="InterPro" id="IPR000488">
    <property type="entry name" value="Death_dom"/>
</dbReference>
<feature type="domain" description="Protein kinase" evidence="8">
    <location>
        <begin position="33"/>
        <end position="287"/>
    </location>
</feature>
<comment type="caution">
    <text evidence="9">The sequence shown here is derived from an EMBL/GenBank/DDBJ whole genome shotgun (WGS) entry which is preliminary data.</text>
</comment>
<dbReference type="InterPro" id="IPR036770">
    <property type="entry name" value="Ankyrin_rpt-contain_sf"/>
</dbReference>
<keyword evidence="10" id="KW-1185">Reference proteome</keyword>
<dbReference type="PROSITE" id="PS00108">
    <property type="entry name" value="PROTEIN_KINASE_ST"/>
    <property type="match status" value="1"/>
</dbReference>
<dbReference type="CDD" id="cd08782">
    <property type="entry name" value="Death_DAPK1"/>
    <property type="match status" value="1"/>
</dbReference>
<evidence type="ECO:0000313" key="10">
    <source>
        <dbReference type="Proteomes" id="UP000639338"/>
    </source>
</evidence>
<evidence type="ECO:0000256" key="3">
    <source>
        <dbReference type="ARBA" id="ARBA00022741"/>
    </source>
</evidence>
<keyword evidence="6" id="KW-0040">ANK repeat</keyword>
<dbReference type="SUPFAM" id="SSF47986">
    <property type="entry name" value="DEATH domain"/>
    <property type="match status" value="1"/>
</dbReference>